<evidence type="ECO:0000313" key="8">
    <source>
        <dbReference type="Proteomes" id="UP001219518"/>
    </source>
</evidence>
<keyword evidence="8" id="KW-1185">Reference proteome</keyword>
<dbReference type="PANTHER" id="PTHR43142:SF1">
    <property type="entry name" value="CARBOXYLIC ESTER HYDROLASE"/>
    <property type="match status" value="1"/>
</dbReference>
<sequence>MVHAPLPVVSWSDVRDAITEGSECMQQDQNTGKMVGSEDCLYLNVYTPLRKEAKLPVYLFIHGGTFMFGSGSRATYGPDFFMLKNMIVVTINYRLNAFGFLNLDNDVVPGNAGIKDQIAALKWVHDNIAKFGGDPDLITIGGQSAGAVSAHWLTLLPSSRGEIHTLEIKR</sequence>
<comment type="similarity">
    <text evidence="1 5">Belongs to the type-B carboxylesterase/lipase family.</text>
</comment>
<dbReference type="EC" id="3.1.1.-" evidence="5"/>
<proteinExistence type="inferred from homology"/>
<name>A0AAE1LHK8_9NEOP</name>
<dbReference type="Proteomes" id="UP001219518">
    <property type="component" value="Unassembled WGS sequence"/>
</dbReference>
<keyword evidence="4" id="KW-0325">Glycoprotein</keyword>
<dbReference type="InterPro" id="IPR019819">
    <property type="entry name" value="Carboxylesterase_B_CS"/>
</dbReference>
<reference evidence="7" key="1">
    <citation type="submission" date="2021-07" db="EMBL/GenBank/DDBJ databases">
        <authorList>
            <person name="Catto M.A."/>
            <person name="Jacobson A."/>
            <person name="Kennedy G."/>
            <person name="Labadie P."/>
            <person name="Hunt B.G."/>
            <person name="Srinivasan R."/>
        </authorList>
    </citation>
    <scope>NUCLEOTIDE SEQUENCE</scope>
    <source>
        <strain evidence="7">PL_HMW_Pooled</strain>
        <tissue evidence="7">Head</tissue>
    </source>
</reference>
<keyword evidence="2" id="KW-0719">Serine esterase</keyword>
<evidence type="ECO:0000256" key="4">
    <source>
        <dbReference type="ARBA" id="ARBA00023180"/>
    </source>
</evidence>
<dbReference type="Pfam" id="PF00135">
    <property type="entry name" value="COesterase"/>
    <property type="match status" value="1"/>
</dbReference>
<organism evidence="7 8">
    <name type="scientific">Frankliniella fusca</name>
    <dbReference type="NCBI Taxonomy" id="407009"/>
    <lineage>
        <taxon>Eukaryota</taxon>
        <taxon>Metazoa</taxon>
        <taxon>Ecdysozoa</taxon>
        <taxon>Arthropoda</taxon>
        <taxon>Hexapoda</taxon>
        <taxon>Insecta</taxon>
        <taxon>Pterygota</taxon>
        <taxon>Neoptera</taxon>
        <taxon>Paraneoptera</taxon>
        <taxon>Thysanoptera</taxon>
        <taxon>Terebrantia</taxon>
        <taxon>Thripoidea</taxon>
        <taxon>Thripidae</taxon>
        <taxon>Frankliniella</taxon>
    </lineage>
</organism>
<dbReference type="PROSITE" id="PS00122">
    <property type="entry name" value="CARBOXYLESTERASE_B_1"/>
    <property type="match status" value="1"/>
</dbReference>
<keyword evidence="3 5" id="KW-0378">Hydrolase</keyword>
<gene>
    <name evidence="7" type="ORF">KUF71_008842</name>
</gene>
<dbReference type="EMBL" id="JAHWGI010000981">
    <property type="protein sequence ID" value="KAK3919715.1"/>
    <property type="molecule type" value="Genomic_DNA"/>
</dbReference>
<dbReference type="SUPFAM" id="SSF53474">
    <property type="entry name" value="alpha/beta-Hydrolases"/>
    <property type="match status" value="1"/>
</dbReference>
<dbReference type="PROSITE" id="PS00941">
    <property type="entry name" value="CARBOXYLESTERASE_B_2"/>
    <property type="match status" value="1"/>
</dbReference>
<evidence type="ECO:0000256" key="2">
    <source>
        <dbReference type="ARBA" id="ARBA00022487"/>
    </source>
</evidence>
<comment type="caution">
    <text evidence="7">The sequence shown here is derived from an EMBL/GenBank/DDBJ whole genome shotgun (WGS) entry which is preliminary data.</text>
</comment>
<dbReference type="InterPro" id="IPR002018">
    <property type="entry name" value="CarbesteraseB"/>
</dbReference>
<dbReference type="PANTHER" id="PTHR43142">
    <property type="entry name" value="CARBOXYLIC ESTER HYDROLASE"/>
    <property type="match status" value="1"/>
</dbReference>
<dbReference type="Gene3D" id="3.40.50.1820">
    <property type="entry name" value="alpha/beta hydrolase"/>
    <property type="match status" value="1"/>
</dbReference>
<evidence type="ECO:0000256" key="3">
    <source>
        <dbReference type="ARBA" id="ARBA00022801"/>
    </source>
</evidence>
<evidence type="ECO:0000256" key="5">
    <source>
        <dbReference type="RuleBase" id="RU361235"/>
    </source>
</evidence>
<feature type="domain" description="Carboxylesterase type B" evidence="6">
    <location>
        <begin position="4"/>
        <end position="164"/>
    </location>
</feature>
<dbReference type="GO" id="GO:0052689">
    <property type="term" value="F:carboxylic ester hydrolase activity"/>
    <property type="evidence" value="ECO:0007669"/>
    <property type="project" value="UniProtKB-KW"/>
</dbReference>
<dbReference type="AlphaFoldDB" id="A0AAE1LHK8"/>
<evidence type="ECO:0000313" key="7">
    <source>
        <dbReference type="EMBL" id="KAK3919715.1"/>
    </source>
</evidence>
<reference evidence="7" key="2">
    <citation type="journal article" date="2023" name="BMC Genomics">
        <title>Pest status, molecular evolution, and epigenetic factors derived from the genome assembly of Frankliniella fusca, a thysanopteran phytovirus vector.</title>
        <authorList>
            <person name="Catto M.A."/>
            <person name="Labadie P.E."/>
            <person name="Jacobson A.L."/>
            <person name="Kennedy G.G."/>
            <person name="Srinivasan R."/>
            <person name="Hunt B.G."/>
        </authorList>
    </citation>
    <scope>NUCLEOTIDE SEQUENCE</scope>
    <source>
        <strain evidence="7">PL_HMW_Pooled</strain>
    </source>
</reference>
<evidence type="ECO:0000256" key="1">
    <source>
        <dbReference type="ARBA" id="ARBA00005964"/>
    </source>
</evidence>
<protein>
    <recommendedName>
        <fullName evidence="5">Carboxylic ester hydrolase</fullName>
        <ecNumber evidence="5">3.1.1.-</ecNumber>
    </recommendedName>
</protein>
<accession>A0AAE1LHK8</accession>
<dbReference type="InterPro" id="IPR029058">
    <property type="entry name" value="AB_hydrolase_fold"/>
</dbReference>
<dbReference type="InterPro" id="IPR019826">
    <property type="entry name" value="Carboxylesterase_B_AS"/>
</dbReference>
<evidence type="ECO:0000259" key="6">
    <source>
        <dbReference type="Pfam" id="PF00135"/>
    </source>
</evidence>